<dbReference type="AlphaFoldDB" id="A0A8J5T229"/>
<dbReference type="Proteomes" id="UP000747542">
    <property type="component" value="Unassembled WGS sequence"/>
</dbReference>
<evidence type="ECO:0000313" key="3">
    <source>
        <dbReference type="Proteomes" id="UP000747542"/>
    </source>
</evidence>
<comment type="caution">
    <text evidence="2">The sequence shown here is derived from an EMBL/GenBank/DDBJ whole genome shotgun (WGS) entry which is preliminary data.</text>
</comment>
<name>A0A8J5T229_HOMAM</name>
<feature type="compositionally biased region" description="Polar residues" evidence="1">
    <location>
        <begin position="112"/>
        <end position="124"/>
    </location>
</feature>
<dbReference type="EMBL" id="JAHLQT010011632">
    <property type="protein sequence ID" value="KAG7171900.1"/>
    <property type="molecule type" value="Genomic_DNA"/>
</dbReference>
<gene>
    <name evidence="2" type="ORF">Hamer_G000836</name>
</gene>
<protein>
    <submittedName>
        <fullName evidence="2">Uncharacterized protein</fullName>
    </submittedName>
</protein>
<organism evidence="2 3">
    <name type="scientific">Homarus americanus</name>
    <name type="common">American lobster</name>
    <dbReference type="NCBI Taxonomy" id="6706"/>
    <lineage>
        <taxon>Eukaryota</taxon>
        <taxon>Metazoa</taxon>
        <taxon>Ecdysozoa</taxon>
        <taxon>Arthropoda</taxon>
        <taxon>Crustacea</taxon>
        <taxon>Multicrustacea</taxon>
        <taxon>Malacostraca</taxon>
        <taxon>Eumalacostraca</taxon>
        <taxon>Eucarida</taxon>
        <taxon>Decapoda</taxon>
        <taxon>Pleocyemata</taxon>
        <taxon>Astacidea</taxon>
        <taxon>Nephropoidea</taxon>
        <taxon>Nephropidae</taxon>
        <taxon>Homarus</taxon>
    </lineage>
</organism>
<reference evidence="2" key="1">
    <citation type="journal article" date="2021" name="Sci. Adv.">
        <title>The American lobster genome reveals insights on longevity, neural, and immune adaptations.</title>
        <authorList>
            <person name="Polinski J.M."/>
            <person name="Zimin A.V."/>
            <person name="Clark K.F."/>
            <person name="Kohn A.B."/>
            <person name="Sadowski N."/>
            <person name="Timp W."/>
            <person name="Ptitsyn A."/>
            <person name="Khanna P."/>
            <person name="Romanova D.Y."/>
            <person name="Williams P."/>
            <person name="Greenwood S.J."/>
            <person name="Moroz L.L."/>
            <person name="Walt D.R."/>
            <person name="Bodnar A.G."/>
        </authorList>
    </citation>
    <scope>NUCLEOTIDE SEQUENCE</scope>
    <source>
        <strain evidence="2">GMGI-L3</strain>
    </source>
</reference>
<accession>A0A8J5T229</accession>
<proteinExistence type="predicted"/>
<sequence>MMRAMVHSGSLTAATGATTANSLFSPSYGAYSAHRPIFPLAESNYRNQVSPVAHVSPIAQVSSHVSMAPPATHPTNTHNSHRKLDRNTRPTPQPRLSAPARLDQNRTPRPKPNTTLQPNPSMPSHQYGGDTLQIISHPPHCDQMATPQPRLTIGGSDALRQTARETATAKKHKDMMMLQSSENIEENVICSEKIVECEEDHAGGKEEDPKGLCHAPPKLIRNGTQHFTPQKAYTLIKLNSKCQETLVLDCDSSTSSDGSPVLVSRKTPRLSALTTASSTCN</sequence>
<feature type="region of interest" description="Disordered" evidence="1">
    <location>
        <begin position="66"/>
        <end position="136"/>
    </location>
</feature>
<evidence type="ECO:0000313" key="2">
    <source>
        <dbReference type="EMBL" id="KAG7171900.1"/>
    </source>
</evidence>
<evidence type="ECO:0000256" key="1">
    <source>
        <dbReference type="SAM" id="MobiDB-lite"/>
    </source>
</evidence>
<feature type="non-terminal residue" evidence="2">
    <location>
        <position position="281"/>
    </location>
</feature>
<keyword evidence="3" id="KW-1185">Reference proteome</keyword>